<proteinExistence type="predicted"/>
<protein>
    <submittedName>
        <fullName evidence="1">Uncharacterized protein</fullName>
    </submittedName>
</protein>
<keyword evidence="2" id="KW-1185">Reference proteome</keyword>
<dbReference type="RefSeq" id="WP_214611753.1">
    <property type="nucleotide sequence ID" value="NZ_JACATN010000003.1"/>
</dbReference>
<reference evidence="1 2" key="1">
    <citation type="submission" date="2020-06" db="EMBL/GenBank/DDBJ databases">
        <authorList>
            <person name="Isaeva M.P."/>
            <person name="Chernysheva N.Y."/>
        </authorList>
    </citation>
    <scope>NUCLEOTIDE SEQUENCE [LARGE SCALE GENOMIC DNA]</scope>
    <source>
        <strain evidence="1 2">KMM 6746</strain>
    </source>
</reference>
<evidence type="ECO:0000313" key="2">
    <source>
        <dbReference type="Proteomes" id="UP000740413"/>
    </source>
</evidence>
<sequence length="143" mass="17484">MENFRIRPKGDFIENGDWQELYILTEHWKSDLLFYKDDLRFLRHLEDKYFLWIKAQADLDNIRRAGESILKDSRDCDELLERVGKHLLHIAAIIDDPEKQNYKTFRVEHNELEEEVTKFIKNTRRNRRELFKVIEMDVEVDKM</sequence>
<organism evidence="1 2">
    <name type="scientific">Zobellia barbeyronii</name>
    <dbReference type="NCBI Taxonomy" id="2748009"/>
    <lineage>
        <taxon>Bacteria</taxon>
        <taxon>Pseudomonadati</taxon>
        <taxon>Bacteroidota</taxon>
        <taxon>Flavobacteriia</taxon>
        <taxon>Flavobacteriales</taxon>
        <taxon>Flavobacteriaceae</taxon>
        <taxon>Zobellia</taxon>
    </lineage>
</organism>
<accession>A0ABS5WDY9</accession>
<dbReference type="EMBL" id="JACATN010000003">
    <property type="protein sequence ID" value="MBT2161604.1"/>
    <property type="molecule type" value="Genomic_DNA"/>
</dbReference>
<evidence type="ECO:0000313" key="1">
    <source>
        <dbReference type="EMBL" id="MBT2161604.1"/>
    </source>
</evidence>
<gene>
    <name evidence="1" type="ORF">HW347_10020</name>
</gene>
<reference evidence="2" key="2">
    <citation type="submission" date="2023-07" db="EMBL/GenBank/DDBJ databases">
        <title>Zobellia barbeyronii sp. nov., a new marine flavobacterium, isolated from green and red algae.</title>
        <authorList>
            <person name="Nedashkovskaya O.I."/>
            <person name="Otstavnykh N."/>
            <person name="Zhukova N."/>
            <person name="Guzev K."/>
            <person name="Chausova V."/>
            <person name="Tekutyeva L."/>
            <person name="Mikhailov V."/>
            <person name="Isaeva M."/>
        </authorList>
    </citation>
    <scope>NUCLEOTIDE SEQUENCE [LARGE SCALE GENOMIC DNA]</scope>
    <source>
        <strain evidence="2">KMM 6746</strain>
    </source>
</reference>
<dbReference type="Proteomes" id="UP000740413">
    <property type="component" value="Unassembled WGS sequence"/>
</dbReference>
<name>A0ABS5WDY9_9FLAO</name>
<comment type="caution">
    <text evidence="1">The sequence shown here is derived from an EMBL/GenBank/DDBJ whole genome shotgun (WGS) entry which is preliminary data.</text>
</comment>